<accession>A0A1Y6FXA6</accession>
<proteinExistence type="predicted"/>
<dbReference type="SUPFAM" id="SSF161084">
    <property type="entry name" value="MAPEG domain-like"/>
    <property type="match status" value="1"/>
</dbReference>
<feature type="transmembrane region" description="Helical" evidence="5">
    <location>
        <begin position="120"/>
        <end position="140"/>
    </location>
</feature>
<protein>
    <submittedName>
        <fullName evidence="6">Uncharacterized conserved protein, MAPEG superfamily</fullName>
    </submittedName>
</protein>
<keyword evidence="2 5" id="KW-0812">Transmembrane</keyword>
<evidence type="ECO:0000313" key="6">
    <source>
        <dbReference type="EMBL" id="SMQ80488.1"/>
    </source>
</evidence>
<organism evidence="6 7">
    <name type="scientific">Pseudidiomarina planktonica</name>
    <dbReference type="NCBI Taxonomy" id="1323738"/>
    <lineage>
        <taxon>Bacteria</taxon>
        <taxon>Pseudomonadati</taxon>
        <taxon>Pseudomonadota</taxon>
        <taxon>Gammaproteobacteria</taxon>
        <taxon>Alteromonadales</taxon>
        <taxon>Idiomarinaceae</taxon>
        <taxon>Pseudidiomarina</taxon>
    </lineage>
</organism>
<keyword evidence="3 5" id="KW-1133">Transmembrane helix</keyword>
<dbReference type="RefSeq" id="WP_086435374.1">
    <property type="nucleotide sequence ID" value="NZ_FXWH01000003.1"/>
</dbReference>
<evidence type="ECO:0000256" key="2">
    <source>
        <dbReference type="ARBA" id="ARBA00022692"/>
    </source>
</evidence>
<keyword evidence="4 5" id="KW-0472">Membrane</keyword>
<dbReference type="OrthoDB" id="5880499at2"/>
<keyword evidence="7" id="KW-1185">Reference proteome</keyword>
<dbReference type="GO" id="GO:0016020">
    <property type="term" value="C:membrane"/>
    <property type="evidence" value="ECO:0007669"/>
    <property type="project" value="UniProtKB-SubCell"/>
</dbReference>
<evidence type="ECO:0000313" key="7">
    <source>
        <dbReference type="Proteomes" id="UP000194450"/>
    </source>
</evidence>
<gene>
    <name evidence="6" type="ORF">SAMN06297229_2246</name>
</gene>
<dbReference type="InterPro" id="IPR001129">
    <property type="entry name" value="Membr-assoc_MAPEG"/>
</dbReference>
<dbReference type="Pfam" id="PF01124">
    <property type="entry name" value="MAPEG"/>
    <property type="match status" value="1"/>
</dbReference>
<dbReference type="EMBL" id="FXWH01000003">
    <property type="protein sequence ID" value="SMQ80488.1"/>
    <property type="molecule type" value="Genomic_DNA"/>
</dbReference>
<evidence type="ECO:0000256" key="3">
    <source>
        <dbReference type="ARBA" id="ARBA00022989"/>
    </source>
</evidence>
<dbReference type="AlphaFoldDB" id="A0A1Y6FXA6"/>
<feature type="transmembrane region" description="Helical" evidence="5">
    <location>
        <begin position="6"/>
        <end position="27"/>
    </location>
</feature>
<comment type="subcellular location">
    <subcellularLocation>
        <location evidence="1">Membrane</location>
    </subcellularLocation>
</comment>
<dbReference type="Proteomes" id="UP000194450">
    <property type="component" value="Unassembled WGS sequence"/>
</dbReference>
<dbReference type="Gene3D" id="1.20.120.550">
    <property type="entry name" value="Membrane associated eicosanoid/glutathione metabolism-like domain"/>
    <property type="match status" value="1"/>
</dbReference>
<sequence>MNIANIYQGAFLWIAVIIATVLIQWLVASGRKAKQNGAIPGKPPTDLSHHDFVFRAWRTHQNSVENLGTMLGASFLAILVGVDAGWTTLLIAIMALSRIIHMVLYYAIATEQNPSPRSYFFMLGWIANLALLVLSFITLLS</sequence>
<evidence type="ECO:0000256" key="5">
    <source>
        <dbReference type="SAM" id="Phobius"/>
    </source>
</evidence>
<dbReference type="InterPro" id="IPR023352">
    <property type="entry name" value="MAPEG-like_dom_sf"/>
</dbReference>
<name>A0A1Y6FXA6_9GAMM</name>
<evidence type="ECO:0000256" key="1">
    <source>
        <dbReference type="ARBA" id="ARBA00004370"/>
    </source>
</evidence>
<reference evidence="7" key="1">
    <citation type="submission" date="2017-04" db="EMBL/GenBank/DDBJ databases">
        <authorList>
            <person name="Varghese N."/>
            <person name="Submissions S."/>
        </authorList>
    </citation>
    <scope>NUCLEOTIDE SEQUENCE [LARGE SCALE GENOMIC DNA]</scope>
</reference>
<evidence type="ECO:0000256" key="4">
    <source>
        <dbReference type="ARBA" id="ARBA00023136"/>
    </source>
</evidence>